<comment type="caution">
    <text evidence="1">The sequence shown here is derived from an EMBL/GenBank/DDBJ whole genome shotgun (WGS) entry which is preliminary data.</text>
</comment>
<gene>
    <name evidence="1" type="ORF">WA026_011895</name>
</gene>
<protein>
    <submittedName>
        <fullName evidence="1">Uncharacterized protein</fullName>
    </submittedName>
</protein>
<proteinExistence type="predicted"/>
<organism evidence="1 2">
    <name type="scientific">Henosepilachna vigintioctopunctata</name>
    <dbReference type="NCBI Taxonomy" id="420089"/>
    <lineage>
        <taxon>Eukaryota</taxon>
        <taxon>Metazoa</taxon>
        <taxon>Ecdysozoa</taxon>
        <taxon>Arthropoda</taxon>
        <taxon>Hexapoda</taxon>
        <taxon>Insecta</taxon>
        <taxon>Pterygota</taxon>
        <taxon>Neoptera</taxon>
        <taxon>Endopterygota</taxon>
        <taxon>Coleoptera</taxon>
        <taxon>Polyphaga</taxon>
        <taxon>Cucujiformia</taxon>
        <taxon>Coccinelloidea</taxon>
        <taxon>Coccinellidae</taxon>
        <taxon>Epilachninae</taxon>
        <taxon>Epilachnini</taxon>
        <taxon>Henosepilachna</taxon>
    </lineage>
</organism>
<evidence type="ECO:0000313" key="2">
    <source>
        <dbReference type="Proteomes" id="UP001431783"/>
    </source>
</evidence>
<dbReference type="AlphaFoldDB" id="A0AAW1UIK3"/>
<dbReference type="Proteomes" id="UP001431783">
    <property type="component" value="Unassembled WGS sequence"/>
</dbReference>
<sequence>TTDTHKIEYANPRFYLPLEKIYLGVAAIDEFSREIPPTQIADFRKTCLSYKHVTIIVTDAENLHKELKKHAFLDFIQLTISPDLPVVGPTSIKYSKLQIGQKNPCSQI</sequence>
<keyword evidence="2" id="KW-1185">Reference proteome</keyword>
<feature type="non-terminal residue" evidence="1">
    <location>
        <position position="1"/>
    </location>
</feature>
<accession>A0AAW1UIK3</accession>
<evidence type="ECO:0000313" key="1">
    <source>
        <dbReference type="EMBL" id="KAK9880656.1"/>
    </source>
</evidence>
<dbReference type="EMBL" id="JARQZJ010000065">
    <property type="protein sequence ID" value="KAK9880656.1"/>
    <property type="molecule type" value="Genomic_DNA"/>
</dbReference>
<reference evidence="1 2" key="1">
    <citation type="submission" date="2023-03" db="EMBL/GenBank/DDBJ databases">
        <title>Genome insight into feeding habits of ladybird beetles.</title>
        <authorList>
            <person name="Li H.-S."/>
            <person name="Huang Y.-H."/>
            <person name="Pang H."/>
        </authorList>
    </citation>
    <scope>NUCLEOTIDE SEQUENCE [LARGE SCALE GENOMIC DNA]</scope>
    <source>
        <strain evidence="1">SYSU_2023b</strain>
        <tissue evidence="1">Whole body</tissue>
    </source>
</reference>
<name>A0AAW1UIK3_9CUCU</name>